<dbReference type="Proteomes" id="UP000320672">
    <property type="component" value="Chromosome"/>
</dbReference>
<keyword evidence="2" id="KW-1185">Reference proteome</keyword>
<name>A0A517M8R4_9BACT</name>
<protein>
    <submittedName>
        <fullName evidence="1">Uncharacterized protein</fullName>
    </submittedName>
</protein>
<accession>A0A517M8R4</accession>
<gene>
    <name evidence="1" type="ORF">FF011L_00020</name>
</gene>
<organism evidence="1 2">
    <name type="scientific">Roseimaritima multifibrata</name>
    <dbReference type="NCBI Taxonomy" id="1930274"/>
    <lineage>
        <taxon>Bacteria</taxon>
        <taxon>Pseudomonadati</taxon>
        <taxon>Planctomycetota</taxon>
        <taxon>Planctomycetia</taxon>
        <taxon>Pirellulales</taxon>
        <taxon>Pirellulaceae</taxon>
        <taxon>Roseimaritima</taxon>
    </lineage>
</organism>
<evidence type="ECO:0000313" key="2">
    <source>
        <dbReference type="Proteomes" id="UP000320672"/>
    </source>
</evidence>
<reference evidence="1 2" key="1">
    <citation type="submission" date="2019-02" db="EMBL/GenBank/DDBJ databases">
        <title>Deep-cultivation of Planctomycetes and their phenomic and genomic characterization uncovers novel biology.</title>
        <authorList>
            <person name="Wiegand S."/>
            <person name="Jogler M."/>
            <person name="Boedeker C."/>
            <person name="Pinto D."/>
            <person name="Vollmers J."/>
            <person name="Rivas-Marin E."/>
            <person name="Kohn T."/>
            <person name="Peeters S.H."/>
            <person name="Heuer A."/>
            <person name="Rast P."/>
            <person name="Oberbeckmann S."/>
            <person name="Bunk B."/>
            <person name="Jeske O."/>
            <person name="Meyerdierks A."/>
            <person name="Storesund J.E."/>
            <person name="Kallscheuer N."/>
            <person name="Luecker S."/>
            <person name="Lage O.M."/>
            <person name="Pohl T."/>
            <person name="Merkel B.J."/>
            <person name="Hornburger P."/>
            <person name="Mueller R.-W."/>
            <person name="Bruemmer F."/>
            <person name="Labrenz M."/>
            <person name="Spormann A.M."/>
            <person name="Op den Camp H."/>
            <person name="Overmann J."/>
            <person name="Amann R."/>
            <person name="Jetten M.S.M."/>
            <person name="Mascher T."/>
            <person name="Medema M.H."/>
            <person name="Devos D.P."/>
            <person name="Kaster A.-K."/>
            <person name="Ovreas L."/>
            <person name="Rohde M."/>
            <person name="Galperin M.Y."/>
            <person name="Jogler C."/>
        </authorList>
    </citation>
    <scope>NUCLEOTIDE SEQUENCE [LARGE SCALE GENOMIC DNA]</scope>
    <source>
        <strain evidence="1 2">FF011L</strain>
    </source>
</reference>
<dbReference type="KEGG" id="rml:FF011L_00020"/>
<dbReference type="EMBL" id="CP036262">
    <property type="protein sequence ID" value="QDS91273.1"/>
    <property type="molecule type" value="Genomic_DNA"/>
</dbReference>
<sequence length="46" mass="5077">MFTERVVFDSRRLPVEVAGIGCTAALRNLNGLSTAKKESVCAHWEL</sequence>
<proteinExistence type="predicted"/>
<evidence type="ECO:0000313" key="1">
    <source>
        <dbReference type="EMBL" id="QDS91273.1"/>
    </source>
</evidence>
<dbReference type="AlphaFoldDB" id="A0A517M8R4"/>